<dbReference type="GO" id="GO:0000139">
    <property type="term" value="C:Golgi membrane"/>
    <property type="evidence" value="ECO:0007669"/>
    <property type="project" value="UniProtKB-SubCell"/>
</dbReference>
<evidence type="ECO:0000256" key="1">
    <source>
        <dbReference type="ARBA" id="ARBA00004323"/>
    </source>
</evidence>
<evidence type="ECO:0000256" key="3">
    <source>
        <dbReference type="ARBA" id="ARBA00022676"/>
    </source>
</evidence>
<evidence type="ECO:0000256" key="8">
    <source>
        <dbReference type="ARBA" id="ARBA00023034"/>
    </source>
</evidence>
<evidence type="ECO:0000313" key="13">
    <source>
        <dbReference type="Proteomes" id="UP000659654"/>
    </source>
</evidence>
<dbReference type="EC" id="2.4.1.-" evidence="10"/>
<keyword evidence="9" id="KW-0472">Membrane</keyword>
<dbReference type="Gene3D" id="3.90.550.50">
    <property type="match status" value="1"/>
</dbReference>
<keyword evidence="7" id="KW-1133">Transmembrane helix</keyword>
<dbReference type="WBParaSite" id="BXY_0815300.1">
    <property type="protein sequence ID" value="BXY_0815300.1"/>
    <property type="gene ID" value="BXY_0815300"/>
</dbReference>
<dbReference type="InterPro" id="IPR002659">
    <property type="entry name" value="Glyco_trans_31"/>
</dbReference>
<dbReference type="GO" id="GO:0006493">
    <property type="term" value="P:protein O-linked glycosylation"/>
    <property type="evidence" value="ECO:0007669"/>
    <property type="project" value="TreeGrafter"/>
</dbReference>
<name>A0A1I7S568_BURXY</name>
<dbReference type="EMBL" id="CAJFCV020000004">
    <property type="protein sequence ID" value="CAG9117760.1"/>
    <property type="molecule type" value="Genomic_DNA"/>
</dbReference>
<dbReference type="eggNOG" id="KOG2287">
    <property type="taxonomic scope" value="Eukaryota"/>
</dbReference>
<evidence type="ECO:0000256" key="10">
    <source>
        <dbReference type="RuleBase" id="RU363063"/>
    </source>
</evidence>
<keyword evidence="6" id="KW-0735">Signal-anchor</keyword>
<accession>A0A1I7S568</accession>
<dbReference type="PANTHER" id="PTHR11214">
    <property type="entry name" value="BETA-1,3-N-ACETYLGLUCOSAMINYLTRANSFERASE"/>
    <property type="match status" value="1"/>
</dbReference>
<sequence length="281" mass="32473">MTVPKEKICENSTIFVAIMSTGAKSAHVQRDALRGAFLKKATNLHVVYKFFIGHSNESRPDLLAKEVKAYDDIVFINTMDTYANNTVKWNAMHQYHQKYCKDAFFFMKIDDDVVVHFERLLYWIEHDFGGLTKGQNDWLLCQKIHGVQPVRDPKNKWFVPKTQFAKDWYPPYCNGYAVLMPSQTATKIFEDMKNHNFMKMDDVFFTGIVTESLNITVNGFAGISYDFDIDMCVGDPPVNTIIHSEHRPKTVYVKYYKLERCSEIAKQLGNSTVVPNVDYES</sequence>
<evidence type="ECO:0000256" key="4">
    <source>
        <dbReference type="ARBA" id="ARBA00022679"/>
    </source>
</evidence>
<comment type="subcellular location">
    <subcellularLocation>
        <location evidence="1 10">Golgi apparatus membrane</location>
        <topology evidence="1 10">Single-pass type II membrane protein</topology>
    </subcellularLocation>
</comment>
<keyword evidence="3 10" id="KW-0328">Glycosyltransferase</keyword>
<organism evidence="12 14">
    <name type="scientific">Bursaphelenchus xylophilus</name>
    <name type="common">Pinewood nematode worm</name>
    <name type="synonym">Aphelenchoides xylophilus</name>
    <dbReference type="NCBI Taxonomy" id="6326"/>
    <lineage>
        <taxon>Eukaryota</taxon>
        <taxon>Metazoa</taxon>
        <taxon>Ecdysozoa</taxon>
        <taxon>Nematoda</taxon>
        <taxon>Chromadorea</taxon>
        <taxon>Rhabditida</taxon>
        <taxon>Tylenchina</taxon>
        <taxon>Tylenchomorpha</taxon>
        <taxon>Aphelenchoidea</taxon>
        <taxon>Aphelenchoididae</taxon>
        <taxon>Bursaphelenchus</taxon>
    </lineage>
</organism>
<comment type="similarity">
    <text evidence="2 10">Belongs to the glycosyltransferase 31 family.</text>
</comment>
<proteinExistence type="inferred from homology"/>
<dbReference type="OrthoDB" id="6355886at2759"/>
<keyword evidence="13" id="KW-1185">Reference proteome</keyword>
<dbReference type="Proteomes" id="UP000582659">
    <property type="component" value="Unassembled WGS sequence"/>
</dbReference>
<protein>
    <recommendedName>
        <fullName evidence="10">Hexosyltransferase</fullName>
        <ecNumber evidence="10">2.4.1.-</ecNumber>
    </recommendedName>
</protein>
<keyword evidence="4" id="KW-0808">Transferase</keyword>
<dbReference type="Proteomes" id="UP000659654">
    <property type="component" value="Unassembled WGS sequence"/>
</dbReference>
<dbReference type="AlphaFoldDB" id="A0A1I7S568"/>
<evidence type="ECO:0000313" key="14">
    <source>
        <dbReference type="WBParaSite" id="BXY_0815300.1"/>
    </source>
</evidence>
<keyword evidence="5" id="KW-0812">Transmembrane</keyword>
<evidence type="ECO:0000256" key="2">
    <source>
        <dbReference type="ARBA" id="ARBA00008661"/>
    </source>
</evidence>
<dbReference type="SMR" id="A0A1I7S568"/>
<evidence type="ECO:0000256" key="9">
    <source>
        <dbReference type="ARBA" id="ARBA00023136"/>
    </source>
</evidence>
<reference evidence="14" key="1">
    <citation type="submission" date="2016-11" db="UniProtKB">
        <authorList>
            <consortium name="WormBaseParasite"/>
        </authorList>
    </citation>
    <scope>IDENTIFICATION</scope>
</reference>
<evidence type="ECO:0000256" key="7">
    <source>
        <dbReference type="ARBA" id="ARBA00022989"/>
    </source>
</evidence>
<dbReference type="EMBL" id="CAJFDI010000004">
    <property type="protein sequence ID" value="CAD5227471.1"/>
    <property type="molecule type" value="Genomic_DNA"/>
</dbReference>
<evidence type="ECO:0000256" key="6">
    <source>
        <dbReference type="ARBA" id="ARBA00022968"/>
    </source>
</evidence>
<evidence type="ECO:0000256" key="5">
    <source>
        <dbReference type="ARBA" id="ARBA00022692"/>
    </source>
</evidence>
<gene>
    <name evidence="11" type="ORF">BXYJ_LOCUS9966</name>
</gene>
<evidence type="ECO:0000313" key="12">
    <source>
        <dbReference type="Proteomes" id="UP000095284"/>
    </source>
</evidence>
<dbReference type="PANTHER" id="PTHR11214:SF314">
    <property type="entry name" value="HEXOSYLTRANSFERASE"/>
    <property type="match status" value="1"/>
</dbReference>
<dbReference type="GO" id="GO:0016758">
    <property type="term" value="F:hexosyltransferase activity"/>
    <property type="evidence" value="ECO:0007669"/>
    <property type="project" value="InterPro"/>
</dbReference>
<dbReference type="Proteomes" id="UP000095284">
    <property type="component" value="Unplaced"/>
</dbReference>
<dbReference type="Pfam" id="PF01762">
    <property type="entry name" value="Galactosyl_T"/>
    <property type="match status" value="1"/>
</dbReference>
<evidence type="ECO:0000313" key="11">
    <source>
        <dbReference type="EMBL" id="CAD5227471.1"/>
    </source>
</evidence>
<keyword evidence="8 10" id="KW-0333">Golgi apparatus</keyword>
<reference evidence="11" key="2">
    <citation type="submission" date="2020-09" db="EMBL/GenBank/DDBJ databases">
        <authorList>
            <person name="Kikuchi T."/>
        </authorList>
    </citation>
    <scope>NUCLEOTIDE SEQUENCE</scope>
    <source>
        <strain evidence="11">Ka4C1</strain>
    </source>
</reference>